<keyword evidence="1" id="KW-0812">Transmembrane</keyword>
<evidence type="ECO:0008006" key="4">
    <source>
        <dbReference type="Google" id="ProtNLM"/>
    </source>
</evidence>
<feature type="transmembrane region" description="Helical" evidence="1">
    <location>
        <begin position="135"/>
        <end position="154"/>
    </location>
</feature>
<feature type="transmembrane region" description="Helical" evidence="1">
    <location>
        <begin position="93"/>
        <end position="115"/>
    </location>
</feature>
<keyword evidence="1" id="KW-1133">Transmembrane helix</keyword>
<evidence type="ECO:0000313" key="2">
    <source>
        <dbReference type="EMBL" id="TQM83029.1"/>
    </source>
</evidence>
<organism evidence="2 3">
    <name type="scientific">Saccharothrix saharensis</name>
    <dbReference type="NCBI Taxonomy" id="571190"/>
    <lineage>
        <taxon>Bacteria</taxon>
        <taxon>Bacillati</taxon>
        <taxon>Actinomycetota</taxon>
        <taxon>Actinomycetes</taxon>
        <taxon>Pseudonocardiales</taxon>
        <taxon>Pseudonocardiaceae</taxon>
        <taxon>Saccharothrix</taxon>
    </lineage>
</organism>
<dbReference type="AlphaFoldDB" id="A0A543JJJ8"/>
<dbReference type="Proteomes" id="UP000316628">
    <property type="component" value="Unassembled WGS sequence"/>
</dbReference>
<comment type="caution">
    <text evidence="2">The sequence shown here is derived from an EMBL/GenBank/DDBJ whole genome shotgun (WGS) entry which is preliminary data.</text>
</comment>
<dbReference type="EMBL" id="VFPP01000001">
    <property type="protein sequence ID" value="TQM83029.1"/>
    <property type="molecule type" value="Genomic_DNA"/>
</dbReference>
<feature type="transmembrane region" description="Helical" evidence="1">
    <location>
        <begin position="166"/>
        <end position="187"/>
    </location>
</feature>
<proteinExistence type="predicted"/>
<feature type="transmembrane region" description="Helical" evidence="1">
    <location>
        <begin position="193"/>
        <end position="216"/>
    </location>
</feature>
<name>A0A543JJJ8_9PSEU</name>
<accession>A0A543JJJ8</accession>
<keyword evidence="3" id="KW-1185">Reference proteome</keyword>
<protein>
    <recommendedName>
        <fullName evidence="4">DUF4386 family protein</fullName>
    </recommendedName>
</protein>
<gene>
    <name evidence="2" type="ORF">FHX81_5442</name>
</gene>
<feature type="transmembrane region" description="Helical" evidence="1">
    <location>
        <begin position="12"/>
        <end position="34"/>
    </location>
</feature>
<keyword evidence="1" id="KW-0472">Membrane</keyword>
<evidence type="ECO:0000313" key="3">
    <source>
        <dbReference type="Proteomes" id="UP000316628"/>
    </source>
</evidence>
<evidence type="ECO:0000256" key="1">
    <source>
        <dbReference type="SAM" id="Phobius"/>
    </source>
</evidence>
<feature type="transmembrane region" description="Helical" evidence="1">
    <location>
        <begin position="69"/>
        <end position="86"/>
    </location>
</feature>
<dbReference type="RefSeq" id="WP_141980829.1">
    <property type="nucleotide sequence ID" value="NZ_VFPP01000001.1"/>
</dbReference>
<dbReference type="OrthoDB" id="3699675at2"/>
<sequence>MPTKANTPAGPFVRVAGFAGLGFATLIVLANVIVVPTGLPPTGADTADAVAYFSANRAVVGLTSALTPAAWVLSTVFAAGAVAALWRSDRDRGAAWSLVGFAGVLLQNGAFAGVTALRLALVDDPTGVLWPLHDALFTLNGVFLALALLGLSLAGRHAGLIARWHAGLGLLSAALLFSSATLTPWIVRHAGPLGLLGLTGWLLWVAWIVAYSTALIRRATGE</sequence>
<reference evidence="2 3" key="1">
    <citation type="submission" date="2019-06" db="EMBL/GenBank/DDBJ databases">
        <title>Sequencing the genomes of 1000 actinobacteria strains.</title>
        <authorList>
            <person name="Klenk H.-P."/>
        </authorList>
    </citation>
    <scope>NUCLEOTIDE SEQUENCE [LARGE SCALE GENOMIC DNA]</scope>
    <source>
        <strain evidence="2 3">DSM 45456</strain>
    </source>
</reference>